<keyword evidence="3" id="KW-1185">Reference proteome</keyword>
<organism evidence="2 3">
    <name type="scientific">Rickenella mellea</name>
    <dbReference type="NCBI Taxonomy" id="50990"/>
    <lineage>
        <taxon>Eukaryota</taxon>
        <taxon>Fungi</taxon>
        <taxon>Dikarya</taxon>
        <taxon>Basidiomycota</taxon>
        <taxon>Agaricomycotina</taxon>
        <taxon>Agaricomycetes</taxon>
        <taxon>Hymenochaetales</taxon>
        <taxon>Rickenellaceae</taxon>
        <taxon>Rickenella</taxon>
    </lineage>
</organism>
<dbReference type="Proteomes" id="UP000294933">
    <property type="component" value="Unassembled WGS sequence"/>
</dbReference>
<proteinExistence type="predicted"/>
<dbReference type="AlphaFoldDB" id="A0A4Y7QJ27"/>
<feature type="compositionally biased region" description="Polar residues" evidence="1">
    <location>
        <begin position="57"/>
        <end position="72"/>
    </location>
</feature>
<evidence type="ECO:0000313" key="2">
    <source>
        <dbReference type="EMBL" id="TDL27633.1"/>
    </source>
</evidence>
<evidence type="ECO:0000256" key="1">
    <source>
        <dbReference type="SAM" id="MobiDB-lite"/>
    </source>
</evidence>
<dbReference type="EMBL" id="ML170159">
    <property type="protein sequence ID" value="TDL27633.1"/>
    <property type="molecule type" value="Genomic_DNA"/>
</dbReference>
<feature type="region of interest" description="Disordered" evidence="1">
    <location>
        <begin position="1"/>
        <end position="108"/>
    </location>
</feature>
<dbReference type="VEuPathDB" id="FungiDB:BD410DRAFT_430539"/>
<reference evidence="2 3" key="1">
    <citation type="submission" date="2018-06" db="EMBL/GenBank/DDBJ databases">
        <title>A transcriptomic atlas of mushroom development highlights an independent origin of complex multicellularity.</title>
        <authorList>
            <consortium name="DOE Joint Genome Institute"/>
            <person name="Krizsan K."/>
            <person name="Almasi E."/>
            <person name="Merenyi Z."/>
            <person name="Sahu N."/>
            <person name="Viragh M."/>
            <person name="Koszo T."/>
            <person name="Mondo S."/>
            <person name="Kiss B."/>
            <person name="Balint B."/>
            <person name="Kues U."/>
            <person name="Barry K."/>
            <person name="Hegedus J.C."/>
            <person name="Henrissat B."/>
            <person name="Johnson J."/>
            <person name="Lipzen A."/>
            <person name="Ohm R."/>
            <person name="Nagy I."/>
            <person name="Pangilinan J."/>
            <person name="Yan J."/>
            <person name="Xiong Y."/>
            <person name="Grigoriev I.V."/>
            <person name="Hibbett D.S."/>
            <person name="Nagy L.G."/>
        </authorList>
    </citation>
    <scope>NUCLEOTIDE SEQUENCE [LARGE SCALE GENOMIC DNA]</scope>
    <source>
        <strain evidence="2 3">SZMC22713</strain>
    </source>
</reference>
<name>A0A4Y7QJ27_9AGAM</name>
<feature type="compositionally biased region" description="Low complexity" evidence="1">
    <location>
        <begin position="40"/>
        <end position="56"/>
    </location>
</feature>
<protein>
    <submittedName>
        <fullName evidence="2">Uncharacterized protein</fullName>
    </submittedName>
</protein>
<evidence type="ECO:0000313" key="3">
    <source>
        <dbReference type="Proteomes" id="UP000294933"/>
    </source>
</evidence>
<accession>A0A4Y7QJ27</accession>
<gene>
    <name evidence="2" type="ORF">BD410DRAFT_430539</name>
</gene>
<sequence>MPPKSKKKESAEAETSDPAPRATRSSARGKVPAAAPPAKPSASGTRKASSSTKSTSNAPNGIATSHTSTQPSKDMDDEGQSSMKAAGKGKRKKAPEENDASRKVKQRT</sequence>